<dbReference type="AlphaFoldDB" id="A0A2H3NQ15"/>
<accession>A0A2H3NQ15</accession>
<evidence type="ECO:0000256" key="1">
    <source>
        <dbReference type="SAM" id="MobiDB-lite"/>
    </source>
</evidence>
<evidence type="ECO:0000313" key="3">
    <source>
        <dbReference type="Proteomes" id="UP000221024"/>
    </source>
</evidence>
<protein>
    <submittedName>
        <fullName evidence="2">Uncharacterized protein</fullName>
    </submittedName>
</protein>
<dbReference type="Proteomes" id="UP000221024">
    <property type="component" value="Unassembled WGS sequence"/>
</dbReference>
<proteinExistence type="predicted"/>
<feature type="compositionally biased region" description="Basic and acidic residues" evidence="1">
    <location>
        <begin position="39"/>
        <end position="48"/>
    </location>
</feature>
<feature type="compositionally biased region" description="Acidic residues" evidence="1">
    <location>
        <begin position="10"/>
        <end position="26"/>
    </location>
</feature>
<gene>
    <name evidence="2" type="ORF">CRI93_00730</name>
</gene>
<keyword evidence="3" id="KW-1185">Reference proteome</keyword>
<feature type="compositionally biased region" description="Basic and acidic residues" evidence="1">
    <location>
        <begin position="93"/>
        <end position="104"/>
    </location>
</feature>
<sequence length="183" mass="19316">MSSIFQDFFDSPEDDPLLQDDSTSDDSSDRASSGSTGDRSSETSDRDAPNGASAGDKPVVGGDGVSSDTTPPPASADTSGLEVALPEELSADVLRHSIANDHTDASTASTDSSGADEAPRRTKKFVVPYNASTDDLEEVNEAISSGWSFRRISVTKARASVKPEGKKVIITLELNKPRSLFDF</sequence>
<evidence type="ECO:0000313" key="2">
    <source>
        <dbReference type="EMBL" id="PEN09287.1"/>
    </source>
</evidence>
<reference evidence="2 3" key="1">
    <citation type="submission" date="2017-10" db="EMBL/GenBank/DDBJ databases">
        <title>Draft genome of Longimonas halophila.</title>
        <authorList>
            <person name="Goh K.M."/>
            <person name="Shamsir M.S."/>
            <person name="Lim S.W."/>
        </authorList>
    </citation>
    <scope>NUCLEOTIDE SEQUENCE [LARGE SCALE GENOMIC DNA]</scope>
    <source>
        <strain evidence="2 3">KCTC 42399</strain>
    </source>
</reference>
<name>A0A2H3NQ15_9BACT</name>
<feature type="compositionally biased region" description="Low complexity" evidence="1">
    <location>
        <begin position="105"/>
        <end position="116"/>
    </location>
</feature>
<comment type="caution">
    <text evidence="2">The sequence shown here is derived from an EMBL/GenBank/DDBJ whole genome shotgun (WGS) entry which is preliminary data.</text>
</comment>
<dbReference type="EMBL" id="PDEP01000001">
    <property type="protein sequence ID" value="PEN09287.1"/>
    <property type="molecule type" value="Genomic_DNA"/>
</dbReference>
<feature type="region of interest" description="Disordered" evidence="1">
    <location>
        <begin position="1"/>
        <end position="123"/>
    </location>
</feature>
<organism evidence="2 3">
    <name type="scientific">Longimonas halophila</name>
    <dbReference type="NCBI Taxonomy" id="1469170"/>
    <lineage>
        <taxon>Bacteria</taxon>
        <taxon>Pseudomonadati</taxon>
        <taxon>Rhodothermota</taxon>
        <taxon>Rhodothermia</taxon>
        <taxon>Rhodothermales</taxon>
        <taxon>Salisaetaceae</taxon>
        <taxon>Longimonas</taxon>
    </lineage>
</organism>